<accession>A0A1S8DCM9</accession>
<comment type="caution">
    <text evidence="1">The sequence shown here is derived from an EMBL/GenBank/DDBJ whole genome shotgun (WGS) entry which is preliminary data.</text>
</comment>
<gene>
    <name evidence="1" type="ORF">BXT89_17320</name>
</gene>
<dbReference type="SUPFAM" id="SSF48498">
    <property type="entry name" value="Tetracyclin repressor-like, C-terminal domain"/>
    <property type="match status" value="1"/>
</dbReference>
<organism evidence="1 2">
    <name type="scientific">Halopseudomonas pachastrellae</name>
    <dbReference type="NCBI Taxonomy" id="254161"/>
    <lineage>
        <taxon>Bacteria</taxon>
        <taxon>Pseudomonadati</taxon>
        <taxon>Pseudomonadota</taxon>
        <taxon>Gammaproteobacteria</taxon>
        <taxon>Pseudomonadales</taxon>
        <taxon>Pseudomonadaceae</taxon>
        <taxon>Halopseudomonas</taxon>
    </lineage>
</organism>
<evidence type="ECO:0000313" key="1">
    <source>
        <dbReference type="EMBL" id="ONM42566.1"/>
    </source>
</evidence>
<proteinExistence type="predicted"/>
<sequence>MHVVSPSLVSPEQRFAAALKQAQAAGEIRPEVDCDRLARLLQAQVIGLRCFTERATDAAHFVELAEDMGALLATYLTP</sequence>
<protein>
    <recommendedName>
        <fullName evidence="3">Tetracyclin repressor-like C-terminal domain-containing protein</fullName>
    </recommendedName>
</protein>
<evidence type="ECO:0000313" key="2">
    <source>
        <dbReference type="Proteomes" id="UP000242847"/>
    </source>
</evidence>
<keyword evidence="2" id="KW-1185">Reference proteome</keyword>
<reference evidence="1 2" key="1">
    <citation type="submission" date="2017-01" db="EMBL/GenBank/DDBJ databases">
        <title>Draft genome sequence of Pseudomonas pachastrellae type strain CCUG 46540T from a deep sea.</title>
        <authorList>
            <person name="Gomila M."/>
            <person name="Mulet M."/>
            <person name="Lalucat J."/>
            <person name="Garcia-Valdes E."/>
        </authorList>
    </citation>
    <scope>NUCLEOTIDE SEQUENCE [LARGE SCALE GENOMIC DNA]</scope>
    <source>
        <strain evidence="1 2">CCUG 46540</strain>
    </source>
</reference>
<dbReference type="AlphaFoldDB" id="A0A1S8DCM9"/>
<evidence type="ECO:0008006" key="3">
    <source>
        <dbReference type="Google" id="ProtNLM"/>
    </source>
</evidence>
<dbReference type="Proteomes" id="UP000242847">
    <property type="component" value="Unassembled WGS sequence"/>
</dbReference>
<name>A0A1S8DCM9_9GAMM</name>
<dbReference type="Gene3D" id="1.10.357.10">
    <property type="entry name" value="Tetracycline Repressor, domain 2"/>
    <property type="match status" value="1"/>
</dbReference>
<dbReference type="EMBL" id="MUBC01000061">
    <property type="protein sequence ID" value="ONM42566.1"/>
    <property type="molecule type" value="Genomic_DNA"/>
</dbReference>
<dbReference type="InterPro" id="IPR036271">
    <property type="entry name" value="Tet_transcr_reg_TetR-rel_C_sf"/>
</dbReference>